<accession>A0A0F8Z716</accession>
<dbReference type="AlphaFoldDB" id="A0A0F8Z716"/>
<reference evidence="1" key="1">
    <citation type="journal article" date="2015" name="Nature">
        <title>Complex archaea that bridge the gap between prokaryotes and eukaryotes.</title>
        <authorList>
            <person name="Spang A."/>
            <person name="Saw J.H."/>
            <person name="Jorgensen S.L."/>
            <person name="Zaremba-Niedzwiedzka K."/>
            <person name="Martijn J."/>
            <person name="Lind A.E."/>
            <person name="van Eijk R."/>
            <person name="Schleper C."/>
            <person name="Guy L."/>
            <person name="Ettema T.J."/>
        </authorList>
    </citation>
    <scope>NUCLEOTIDE SEQUENCE</scope>
</reference>
<evidence type="ECO:0000313" key="1">
    <source>
        <dbReference type="EMBL" id="KKK62184.1"/>
    </source>
</evidence>
<gene>
    <name evidence="1" type="ORF">LCGC14_3006890</name>
</gene>
<sequence>MLCNRALIVHKSARNAMVLQGYCFVVWPRYNGVMSNKRLEYIIRKAFTHRYELEAPDEGFYAIHKQIAKLRKLLESYESQFTRHKRL</sequence>
<organism evidence="1">
    <name type="scientific">marine sediment metagenome</name>
    <dbReference type="NCBI Taxonomy" id="412755"/>
    <lineage>
        <taxon>unclassified sequences</taxon>
        <taxon>metagenomes</taxon>
        <taxon>ecological metagenomes</taxon>
    </lineage>
</organism>
<name>A0A0F8Z716_9ZZZZ</name>
<proteinExistence type="predicted"/>
<protein>
    <submittedName>
        <fullName evidence="1">Uncharacterized protein</fullName>
    </submittedName>
</protein>
<dbReference type="EMBL" id="LAZR01062119">
    <property type="protein sequence ID" value="KKK62184.1"/>
    <property type="molecule type" value="Genomic_DNA"/>
</dbReference>
<comment type="caution">
    <text evidence="1">The sequence shown here is derived from an EMBL/GenBank/DDBJ whole genome shotgun (WGS) entry which is preliminary data.</text>
</comment>
<feature type="non-terminal residue" evidence="1">
    <location>
        <position position="87"/>
    </location>
</feature>